<keyword evidence="4" id="KW-1185">Reference proteome</keyword>
<dbReference type="Proteomes" id="UP001149303">
    <property type="component" value="Unassembled WGS sequence"/>
</dbReference>
<feature type="transmembrane region" description="Helical" evidence="2">
    <location>
        <begin position="64"/>
        <end position="83"/>
    </location>
</feature>
<dbReference type="RefSeq" id="WP_274639669.1">
    <property type="nucleotide sequence ID" value="NZ_JAIWJY010000003.1"/>
</dbReference>
<evidence type="ECO:0008006" key="5">
    <source>
        <dbReference type="Google" id="ProtNLM"/>
    </source>
</evidence>
<feature type="transmembrane region" description="Helical" evidence="2">
    <location>
        <begin position="89"/>
        <end position="112"/>
    </location>
</feature>
<evidence type="ECO:0000313" key="3">
    <source>
        <dbReference type="EMBL" id="MDE1206474.1"/>
    </source>
</evidence>
<keyword evidence="2" id="KW-0812">Transmembrane</keyword>
<evidence type="ECO:0000256" key="1">
    <source>
        <dbReference type="SAM" id="MobiDB-lite"/>
    </source>
</evidence>
<keyword evidence="2" id="KW-0472">Membrane</keyword>
<proteinExistence type="predicted"/>
<evidence type="ECO:0000256" key="2">
    <source>
        <dbReference type="SAM" id="Phobius"/>
    </source>
</evidence>
<sequence>MVDFTRNITHQSYKNPEKLKKYYHRVEKKIYVKPRNSVNSDSHRLLKYDYKDDNFMFYHTKGTVVPFLGGGVFLSLITFLPFANDAFQSLGSIIFYIFCCAGFCFFLIYGLTKPKKEQILNRKDGLITMTGFFWQKNITMPFKKAEFAYSTGGENMVGAFILEVIRPNKWQTFDSFGYGGKECYESMSFITWYMDKNRPLPPGEAFDPYRQQDFERRKAAGFPKPLYPSKISTPEATKEQQAERKRIGGW</sequence>
<name>A0A9X4ENL4_9FLAO</name>
<feature type="compositionally biased region" description="Basic and acidic residues" evidence="1">
    <location>
        <begin position="236"/>
        <end position="250"/>
    </location>
</feature>
<reference evidence="3" key="1">
    <citation type="submission" date="2021-09" db="EMBL/GenBank/DDBJ databases">
        <authorList>
            <person name="Smyrli M."/>
        </authorList>
    </citation>
    <scope>NUCLEOTIDE SEQUENCE</scope>
    <source>
        <strain evidence="3">LAR25</strain>
    </source>
</reference>
<comment type="caution">
    <text evidence="3">The sequence shown here is derived from an EMBL/GenBank/DDBJ whole genome shotgun (WGS) entry which is preliminary data.</text>
</comment>
<accession>A0A9X4ENL4</accession>
<gene>
    <name evidence="3" type="ORF">LCI24_06660</name>
</gene>
<dbReference type="EMBL" id="JAIWJY010000003">
    <property type="protein sequence ID" value="MDE1206474.1"/>
    <property type="molecule type" value="Genomic_DNA"/>
</dbReference>
<feature type="region of interest" description="Disordered" evidence="1">
    <location>
        <begin position="220"/>
        <end position="250"/>
    </location>
</feature>
<keyword evidence="2" id="KW-1133">Transmembrane helix</keyword>
<dbReference type="AlphaFoldDB" id="A0A9X4ENL4"/>
<evidence type="ECO:0000313" key="4">
    <source>
        <dbReference type="Proteomes" id="UP001149303"/>
    </source>
</evidence>
<organism evidence="3 4">
    <name type="scientific">Tenacibaculum larymnensis</name>
    <dbReference type="NCBI Taxonomy" id="2878201"/>
    <lineage>
        <taxon>Bacteria</taxon>
        <taxon>Pseudomonadati</taxon>
        <taxon>Bacteroidota</taxon>
        <taxon>Flavobacteriia</taxon>
        <taxon>Flavobacteriales</taxon>
        <taxon>Flavobacteriaceae</taxon>
        <taxon>Tenacibaculum</taxon>
    </lineage>
</organism>
<protein>
    <recommendedName>
        <fullName evidence="5">Transmembrane protein</fullName>
    </recommendedName>
</protein>